<feature type="signal peptide" evidence="1">
    <location>
        <begin position="1"/>
        <end position="18"/>
    </location>
</feature>
<evidence type="ECO:0000256" key="1">
    <source>
        <dbReference type="SAM" id="SignalP"/>
    </source>
</evidence>
<keyword evidence="1" id="KW-0732">Signal</keyword>
<dbReference type="AlphaFoldDB" id="A0A9N8RF70"/>
<feature type="chain" id="PRO_5040464624" description="Secreted protein" evidence="1">
    <location>
        <begin position="19"/>
        <end position="122"/>
    </location>
</feature>
<name>A0A9N8RF70_GIBZA</name>
<evidence type="ECO:0008006" key="4">
    <source>
        <dbReference type="Google" id="ProtNLM"/>
    </source>
</evidence>
<reference evidence="2" key="1">
    <citation type="submission" date="2021-03" db="EMBL/GenBank/DDBJ databases">
        <authorList>
            <person name="Alouane T."/>
            <person name="Langin T."/>
            <person name="Bonhomme L."/>
        </authorList>
    </citation>
    <scope>NUCLEOTIDE SEQUENCE</scope>
    <source>
        <strain evidence="2">MDC_Fg202</strain>
    </source>
</reference>
<dbReference type="Proteomes" id="UP000746612">
    <property type="component" value="Unassembled WGS sequence"/>
</dbReference>
<proteinExistence type="predicted"/>
<gene>
    <name evidence="2" type="ORF">MDCFG202_LOCUS306892</name>
</gene>
<evidence type="ECO:0000313" key="2">
    <source>
        <dbReference type="EMBL" id="CAG1988565.1"/>
    </source>
</evidence>
<comment type="caution">
    <text evidence="2">The sequence shown here is derived from an EMBL/GenBank/DDBJ whole genome shotgun (WGS) entry which is preliminary data.</text>
</comment>
<sequence length="122" mass="13716">MYSYHLVLVAGGSLLVSSYVPVPPCSHRQCYRWVARKTGMMSPWGSRRYACAPEHVNFLIHDILMPILEPTLDSDKDKDRKNETDVGIASFLVVENMTSWIAHSNVKLARALTRSISPRAAD</sequence>
<dbReference type="EMBL" id="CAJPIJ010000146">
    <property type="protein sequence ID" value="CAG1988565.1"/>
    <property type="molecule type" value="Genomic_DNA"/>
</dbReference>
<organism evidence="2 3">
    <name type="scientific">Gibberella zeae</name>
    <name type="common">Wheat head blight fungus</name>
    <name type="synonym">Fusarium graminearum</name>
    <dbReference type="NCBI Taxonomy" id="5518"/>
    <lineage>
        <taxon>Eukaryota</taxon>
        <taxon>Fungi</taxon>
        <taxon>Dikarya</taxon>
        <taxon>Ascomycota</taxon>
        <taxon>Pezizomycotina</taxon>
        <taxon>Sordariomycetes</taxon>
        <taxon>Hypocreomycetidae</taxon>
        <taxon>Hypocreales</taxon>
        <taxon>Nectriaceae</taxon>
        <taxon>Fusarium</taxon>
    </lineage>
</organism>
<evidence type="ECO:0000313" key="3">
    <source>
        <dbReference type="Proteomes" id="UP000746612"/>
    </source>
</evidence>
<protein>
    <recommendedName>
        <fullName evidence="4">Secreted protein</fullName>
    </recommendedName>
</protein>
<accession>A0A9N8RF70</accession>